<feature type="domain" description="FLYWCH-type" evidence="4">
    <location>
        <begin position="76"/>
        <end position="133"/>
    </location>
</feature>
<dbReference type="Pfam" id="PF04500">
    <property type="entry name" value="FLYWCH"/>
    <property type="match status" value="1"/>
</dbReference>
<gene>
    <name evidence="5" type="ORF">D910_12466</name>
</gene>
<organism evidence="5 6">
    <name type="scientific">Dendroctonus ponderosae</name>
    <name type="common">Mountain pine beetle</name>
    <dbReference type="NCBI Taxonomy" id="77166"/>
    <lineage>
        <taxon>Eukaryota</taxon>
        <taxon>Metazoa</taxon>
        <taxon>Ecdysozoa</taxon>
        <taxon>Arthropoda</taxon>
        <taxon>Hexapoda</taxon>
        <taxon>Insecta</taxon>
        <taxon>Pterygota</taxon>
        <taxon>Neoptera</taxon>
        <taxon>Endopterygota</taxon>
        <taxon>Coleoptera</taxon>
        <taxon>Polyphaga</taxon>
        <taxon>Cucujiformia</taxon>
        <taxon>Curculionidae</taxon>
        <taxon>Scolytinae</taxon>
        <taxon>Dendroctonus</taxon>
    </lineage>
</organism>
<evidence type="ECO:0000256" key="2">
    <source>
        <dbReference type="ARBA" id="ARBA00022771"/>
    </source>
</evidence>
<evidence type="ECO:0000313" key="5">
    <source>
        <dbReference type="EMBL" id="ERL95198.1"/>
    </source>
</evidence>
<keyword evidence="3" id="KW-0862">Zinc</keyword>
<proteinExistence type="predicted"/>
<name>U4URQ3_DENPD</name>
<keyword evidence="2" id="KW-0863">Zinc-finger</keyword>
<dbReference type="AlphaFoldDB" id="U4URQ3"/>
<dbReference type="GO" id="GO:0008270">
    <property type="term" value="F:zinc ion binding"/>
    <property type="evidence" value="ECO:0007669"/>
    <property type="project" value="UniProtKB-KW"/>
</dbReference>
<protein>
    <recommendedName>
        <fullName evidence="4">FLYWCH-type domain-containing protein</fullName>
    </recommendedName>
</protein>
<evidence type="ECO:0000256" key="1">
    <source>
        <dbReference type="ARBA" id="ARBA00022723"/>
    </source>
</evidence>
<keyword evidence="1" id="KW-0479">Metal-binding</keyword>
<evidence type="ECO:0000259" key="4">
    <source>
        <dbReference type="Pfam" id="PF04500"/>
    </source>
</evidence>
<dbReference type="EMBL" id="KB632410">
    <property type="protein sequence ID" value="ERL95198.1"/>
    <property type="molecule type" value="Genomic_DNA"/>
</dbReference>
<accession>U4URQ3</accession>
<dbReference type="STRING" id="77166.U4URQ3"/>
<reference evidence="5 6" key="1">
    <citation type="journal article" date="2013" name="Genome Biol.">
        <title>Draft genome of the mountain pine beetle, Dendroctonus ponderosae Hopkins, a major forest pest.</title>
        <authorList>
            <person name="Keeling C.I."/>
            <person name="Yuen M.M."/>
            <person name="Liao N.Y."/>
            <person name="Docking T.R."/>
            <person name="Chan S.K."/>
            <person name="Taylor G.A."/>
            <person name="Palmquist D.L."/>
            <person name="Jackman S.D."/>
            <person name="Nguyen A."/>
            <person name="Li M."/>
            <person name="Henderson H."/>
            <person name="Janes J.K."/>
            <person name="Zhao Y."/>
            <person name="Pandoh P."/>
            <person name="Moore R."/>
            <person name="Sperling F.A."/>
            <person name="Huber D.P."/>
            <person name="Birol I."/>
            <person name="Jones S.J."/>
            <person name="Bohlmann J."/>
        </authorList>
    </citation>
    <scope>NUCLEOTIDE SEQUENCE</scope>
</reference>
<sequence>MVPDVTKASSKSVFYVVREVKNPKLVLDTKWAAAPGCQHRQKQSNCWTAPIASLCTARQRLERYSDAHSAGCDIYIVSGNKNPIIILDSNEFSIYSKGASSTRWRCSSYFRSKCRAKLVTFGNVVQTANEHNHPANSQRAWSSIKSQRVTIVRK</sequence>
<evidence type="ECO:0000256" key="3">
    <source>
        <dbReference type="ARBA" id="ARBA00022833"/>
    </source>
</evidence>
<dbReference type="Gene3D" id="2.20.25.240">
    <property type="match status" value="1"/>
</dbReference>
<dbReference type="InterPro" id="IPR007588">
    <property type="entry name" value="Znf_FLYWCH"/>
</dbReference>
<dbReference type="Proteomes" id="UP000030742">
    <property type="component" value="Unassembled WGS sequence"/>
</dbReference>
<evidence type="ECO:0000313" key="6">
    <source>
        <dbReference type="Proteomes" id="UP000030742"/>
    </source>
</evidence>